<organism evidence="6 7">
    <name type="scientific">Mytilus coruscus</name>
    <name type="common">Sea mussel</name>
    <dbReference type="NCBI Taxonomy" id="42192"/>
    <lineage>
        <taxon>Eukaryota</taxon>
        <taxon>Metazoa</taxon>
        <taxon>Spiralia</taxon>
        <taxon>Lophotrochozoa</taxon>
        <taxon>Mollusca</taxon>
        <taxon>Bivalvia</taxon>
        <taxon>Autobranchia</taxon>
        <taxon>Pteriomorphia</taxon>
        <taxon>Mytilida</taxon>
        <taxon>Mytiloidea</taxon>
        <taxon>Mytilidae</taxon>
        <taxon>Mytilinae</taxon>
        <taxon>Mytilus</taxon>
    </lineage>
</organism>
<name>A0A6J8DZM2_MYTCO</name>
<dbReference type="SMART" id="SM00248">
    <property type="entry name" value="ANK"/>
    <property type="match status" value="5"/>
</dbReference>
<accession>A0A6J8DZM2</accession>
<feature type="repeat" description="ANK" evidence="3">
    <location>
        <begin position="169"/>
        <end position="201"/>
    </location>
</feature>
<dbReference type="PROSITE" id="PS50297">
    <property type="entry name" value="ANK_REP_REGION"/>
    <property type="match status" value="2"/>
</dbReference>
<dbReference type="PANTHER" id="PTHR24171:SF8">
    <property type="entry name" value="BRCA1-ASSOCIATED RING DOMAIN PROTEIN 1"/>
    <property type="match status" value="1"/>
</dbReference>
<dbReference type="Proteomes" id="UP000507470">
    <property type="component" value="Unassembled WGS sequence"/>
</dbReference>
<dbReference type="GO" id="GO:0031436">
    <property type="term" value="C:BRCA1-BARD1 complex"/>
    <property type="evidence" value="ECO:0007669"/>
    <property type="project" value="TreeGrafter"/>
</dbReference>
<sequence length="337" mass="38459">MEKGKGLPGNQGLVNDSYKKEEKETNGDNSYKVTEEIEYVNKKLLKAAEKGKIDEVRQYLDLGADVNYFDKYGTALHWTAAQGHLYMTRFLLEQGSDMSIKNKWGEGLLHRAIDGNLETLQLLLDQGMDPNMQTEDKTTGLHAALYRGKIDMVQQLLRSGVDVNLQDKDLYSPLSSAAKLDDFQVAKLLVDHGACLNTTNYLKFDPLYEVLCNKNVEFAKYLIYEGAKVNEGNLRGMTTSNVIPAEDILVLCDIFIEAGYRVSNNAQWPKEIGRYSNMEEVNQHIYHRQQEIVTLRSLCRICVRNVLIQTTDGCSIRSVVWKLPLPRMLKKYIMFER</sequence>
<dbReference type="EMBL" id="CACVKT020008132">
    <property type="protein sequence ID" value="CAC5413306.1"/>
    <property type="molecule type" value="Genomic_DNA"/>
</dbReference>
<evidence type="ECO:0000256" key="1">
    <source>
        <dbReference type="ARBA" id="ARBA00022737"/>
    </source>
</evidence>
<dbReference type="Gene3D" id="1.25.40.20">
    <property type="entry name" value="Ankyrin repeat-containing domain"/>
    <property type="match status" value="2"/>
</dbReference>
<dbReference type="PANTHER" id="PTHR24171">
    <property type="entry name" value="ANKYRIN REPEAT DOMAIN-CONTAINING PROTEIN 39-RELATED"/>
    <property type="match status" value="1"/>
</dbReference>
<dbReference type="InterPro" id="IPR036770">
    <property type="entry name" value="Ankyrin_rpt-contain_sf"/>
</dbReference>
<keyword evidence="2 3" id="KW-0040">ANK repeat</keyword>
<dbReference type="SUPFAM" id="SSF158235">
    <property type="entry name" value="SOCS box-like"/>
    <property type="match status" value="1"/>
</dbReference>
<keyword evidence="7" id="KW-1185">Reference proteome</keyword>
<evidence type="ECO:0000313" key="7">
    <source>
        <dbReference type="Proteomes" id="UP000507470"/>
    </source>
</evidence>
<evidence type="ECO:0000259" key="5">
    <source>
        <dbReference type="PROSITE" id="PS50225"/>
    </source>
</evidence>
<evidence type="ECO:0000256" key="4">
    <source>
        <dbReference type="SAM" id="MobiDB-lite"/>
    </source>
</evidence>
<feature type="compositionally biased region" description="Basic and acidic residues" evidence="4">
    <location>
        <begin position="17"/>
        <end position="26"/>
    </location>
</feature>
<dbReference type="GO" id="GO:0035556">
    <property type="term" value="P:intracellular signal transduction"/>
    <property type="evidence" value="ECO:0007669"/>
    <property type="project" value="InterPro"/>
</dbReference>
<feature type="region of interest" description="Disordered" evidence="4">
    <location>
        <begin position="1"/>
        <end position="29"/>
    </location>
</feature>
<evidence type="ECO:0000256" key="3">
    <source>
        <dbReference type="PROSITE-ProRule" id="PRU00023"/>
    </source>
</evidence>
<gene>
    <name evidence="6" type="ORF">MCOR_46207</name>
</gene>
<dbReference type="AlphaFoldDB" id="A0A6J8DZM2"/>
<dbReference type="OrthoDB" id="194358at2759"/>
<dbReference type="Pfam" id="PF07525">
    <property type="entry name" value="SOCS_box"/>
    <property type="match status" value="1"/>
</dbReference>
<protein>
    <recommendedName>
        <fullName evidence="5">SOCS box domain-containing protein</fullName>
    </recommendedName>
</protein>
<dbReference type="InterPro" id="IPR001496">
    <property type="entry name" value="SOCS_box"/>
</dbReference>
<dbReference type="SUPFAM" id="SSF48403">
    <property type="entry name" value="Ankyrin repeat"/>
    <property type="match status" value="1"/>
</dbReference>
<dbReference type="CDD" id="cd03587">
    <property type="entry name" value="SOCS"/>
    <property type="match status" value="1"/>
</dbReference>
<feature type="repeat" description="ANK" evidence="3">
    <location>
        <begin position="136"/>
        <end position="168"/>
    </location>
</feature>
<dbReference type="Pfam" id="PF12796">
    <property type="entry name" value="Ank_2"/>
    <property type="match status" value="2"/>
</dbReference>
<feature type="domain" description="SOCS box" evidence="5">
    <location>
        <begin position="280"/>
        <end position="337"/>
    </location>
</feature>
<dbReference type="InterPro" id="IPR002110">
    <property type="entry name" value="Ankyrin_rpt"/>
</dbReference>
<proteinExistence type="predicted"/>
<keyword evidence="1" id="KW-0677">Repeat</keyword>
<dbReference type="GO" id="GO:0070531">
    <property type="term" value="C:BRCA1-A complex"/>
    <property type="evidence" value="ECO:0007669"/>
    <property type="project" value="TreeGrafter"/>
</dbReference>
<dbReference type="InterPro" id="IPR036036">
    <property type="entry name" value="SOCS_box-like_dom_sf"/>
</dbReference>
<evidence type="ECO:0000313" key="6">
    <source>
        <dbReference type="EMBL" id="CAC5413306.1"/>
    </source>
</evidence>
<dbReference type="PROSITE" id="PS50225">
    <property type="entry name" value="SOCS"/>
    <property type="match status" value="1"/>
</dbReference>
<dbReference type="GO" id="GO:0004842">
    <property type="term" value="F:ubiquitin-protein transferase activity"/>
    <property type="evidence" value="ECO:0007669"/>
    <property type="project" value="TreeGrafter"/>
</dbReference>
<evidence type="ECO:0000256" key="2">
    <source>
        <dbReference type="ARBA" id="ARBA00023043"/>
    </source>
</evidence>
<reference evidence="6 7" key="1">
    <citation type="submission" date="2020-06" db="EMBL/GenBank/DDBJ databases">
        <authorList>
            <person name="Li R."/>
            <person name="Bekaert M."/>
        </authorList>
    </citation>
    <scope>NUCLEOTIDE SEQUENCE [LARGE SCALE GENOMIC DNA]</scope>
    <source>
        <strain evidence="7">wild</strain>
    </source>
</reference>
<dbReference type="GO" id="GO:0085020">
    <property type="term" value="P:protein K6-linked ubiquitination"/>
    <property type="evidence" value="ECO:0007669"/>
    <property type="project" value="TreeGrafter"/>
</dbReference>
<dbReference type="SMART" id="SM00969">
    <property type="entry name" value="SOCS_box"/>
    <property type="match status" value="1"/>
</dbReference>
<feature type="repeat" description="ANK" evidence="3">
    <location>
        <begin position="71"/>
        <end position="103"/>
    </location>
</feature>
<dbReference type="PROSITE" id="PS50088">
    <property type="entry name" value="ANK_REPEAT"/>
    <property type="match status" value="3"/>
</dbReference>